<comment type="caution">
    <text evidence="5">The sequence shown here is derived from an EMBL/GenBank/DDBJ whole genome shotgun (WGS) entry which is preliminary data.</text>
</comment>
<dbReference type="SUPFAM" id="SSF53335">
    <property type="entry name" value="S-adenosyl-L-methionine-dependent methyltransferases"/>
    <property type="match status" value="1"/>
</dbReference>
<name>A0A1F5ZT28_9BACT</name>
<evidence type="ECO:0000256" key="2">
    <source>
        <dbReference type="ARBA" id="ARBA00022603"/>
    </source>
</evidence>
<keyword evidence="3" id="KW-0808">Transferase</keyword>
<keyword evidence="2" id="KW-0489">Methyltransferase</keyword>
<proteinExistence type="inferred from homology"/>
<dbReference type="GO" id="GO:0032259">
    <property type="term" value="P:methylation"/>
    <property type="evidence" value="ECO:0007669"/>
    <property type="project" value="UniProtKB-KW"/>
</dbReference>
<gene>
    <name evidence="5" type="ORF">A2875_00625</name>
</gene>
<dbReference type="InterPro" id="IPR013216">
    <property type="entry name" value="Methyltransf_11"/>
</dbReference>
<dbReference type="InterPro" id="IPR051052">
    <property type="entry name" value="Diverse_substrate_MTase"/>
</dbReference>
<dbReference type="CDD" id="cd02440">
    <property type="entry name" value="AdoMet_MTases"/>
    <property type="match status" value="1"/>
</dbReference>
<dbReference type="GO" id="GO:0008757">
    <property type="term" value="F:S-adenosylmethionine-dependent methyltransferase activity"/>
    <property type="evidence" value="ECO:0007669"/>
    <property type="project" value="InterPro"/>
</dbReference>
<dbReference type="Proteomes" id="UP000177416">
    <property type="component" value="Unassembled WGS sequence"/>
</dbReference>
<accession>A0A1F5ZT28</accession>
<evidence type="ECO:0000256" key="1">
    <source>
        <dbReference type="ARBA" id="ARBA00008361"/>
    </source>
</evidence>
<feature type="domain" description="Methyltransferase type 11" evidence="4">
    <location>
        <begin position="51"/>
        <end position="143"/>
    </location>
</feature>
<evidence type="ECO:0000313" key="6">
    <source>
        <dbReference type="Proteomes" id="UP000177416"/>
    </source>
</evidence>
<dbReference type="PANTHER" id="PTHR44942:SF4">
    <property type="entry name" value="METHYLTRANSFERASE TYPE 11 DOMAIN-CONTAINING PROTEIN"/>
    <property type="match status" value="1"/>
</dbReference>
<comment type="similarity">
    <text evidence="1">Belongs to the methyltransferase superfamily.</text>
</comment>
<dbReference type="InterPro" id="IPR029063">
    <property type="entry name" value="SAM-dependent_MTases_sf"/>
</dbReference>
<dbReference type="Pfam" id="PF08241">
    <property type="entry name" value="Methyltransf_11"/>
    <property type="match status" value="1"/>
</dbReference>
<dbReference type="AlphaFoldDB" id="A0A1F5ZT28"/>
<dbReference type="Gene3D" id="3.40.50.150">
    <property type="entry name" value="Vaccinia Virus protein VP39"/>
    <property type="match status" value="1"/>
</dbReference>
<evidence type="ECO:0000313" key="5">
    <source>
        <dbReference type="EMBL" id="OGG15282.1"/>
    </source>
</evidence>
<protein>
    <recommendedName>
        <fullName evidence="4">Methyltransferase type 11 domain-containing protein</fullName>
    </recommendedName>
</protein>
<sequence>MVKRTKQEIEHFSNLGHIWWGAKTVAGQKRYDSKARLFRKYCRPKKAWVVLEIGCGDGELTKRIADGKIKITATDVTPTVINRAKNSLKLPRVEFTVKNAEKLDYDDNSIDVVCGISILHHLNTEKALEEAYRVLKPDGRLFFTEPNLVNPLVFLGLNLYYLRKKMEFSPGETALLRWNLSSMLKRIGFRKVVVKNYDFLFPLTPPRWVNMVSRLSDILEVIPLVKEMSGSLLIYAVK</sequence>
<dbReference type="EMBL" id="MFJJ01000005">
    <property type="protein sequence ID" value="OGG15282.1"/>
    <property type="molecule type" value="Genomic_DNA"/>
</dbReference>
<organism evidence="5 6">
    <name type="scientific">Candidatus Gottesmanbacteria bacterium RIFCSPHIGHO2_01_FULL_46_14</name>
    <dbReference type="NCBI Taxonomy" id="1798380"/>
    <lineage>
        <taxon>Bacteria</taxon>
        <taxon>Candidatus Gottesmaniibacteriota</taxon>
    </lineage>
</organism>
<dbReference type="PANTHER" id="PTHR44942">
    <property type="entry name" value="METHYLTRANSF_11 DOMAIN-CONTAINING PROTEIN"/>
    <property type="match status" value="1"/>
</dbReference>
<evidence type="ECO:0000259" key="4">
    <source>
        <dbReference type="Pfam" id="PF08241"/>
    </source>
</evidence>
<evidence type="ECO:0000256" key="3">
    <source>
        <dbReference type="ARBA" id="ARBA00022679"/>
    </source>
</evidence>
<reference evidence="5 6" key="1">
    <citation type="journal article" date="2016" name="Nat. Commun.">
        <title>Thousands of microbial genomes shed light on interconnected biogeochemical processes in an aquifer system.</title>
        <authorList>
            <person name="Anantharaman K."/>
            <person name="Brown C.T."/>
            <person name="Hug L.A."/>
            <person name="Sharon I."/>
            <person name="Castelle C.J."/>
            <person name="Probst A.J."/>
            <person name="Thomas B.C."/>
            <person name="Singh A."/>
            <person name="Wilkins M.J."/>
            <person name="Karaoz U."/>
            <person name="Brodie E.L."/>
            <person name="Williams K.H."/>
            <person name="Hubbard S.S."/>
            <person name="Banfield J.F."/>
        </authorList>
    </citation>
    <scope>NUCLEOTIDE SEQUENCE [LARGE SCALE GENOMIC DNA]</scope>
</reference>